<dbReference type="AlphaFoldDB" id="A0A8H6JLM1"/>
<dbReference type="Proteomes" id="UP000652219">
    <property type="component" value="Unassembled WGS sequence"/>
</dbReference>
<evidence type="ECO:0000256" key="1">
    <source>
        <dbReference type="ARBA" id="ARBA00022737"/>
    </source>
</evidence>
<comment type="caution">
    <text evidence="4">The sequence shown here is derived from an EMBL/GenBank/DDBJ whole genome shotgun (WGS) entry which is preliminary data.</text>
</comment>
<dbReference type="GO" id="GO:0016787">
    <property type="term" value="F:hydrolase activity"/>
    <property type="evidence" value="ECO:0007669"/>
    <property type="project" value="UniProtKB-KW"/>
</dbReference>
<dbReference type="SUPFAM" id="SSF52540">
    <property type="entry name" value="P-loop containing nucleoside triphosphate hydrolases"/>
    <property type="match status" value="1"/>
</dbReference>
<organism evidence="4 5">
    <name type="scientific">Colletotrichum sojae</name>
    <dbReference type="NCBI Taxonomy" id="2175907"/>
    <lineage>
        <taxon>Eukaryota</taxon>
        <taxon>Fungi</taxon>
        <taxon>Dikarya</taxon>
        <taxon>Ascomycota</taxon>
        <taxon>Pezizomycotina</taxon>
        <taxon>Sordariomycetes</taxon>
        <taxon>Hypocreomycetidae</taxon>
        <taxon>Glomerellales</taxon>
        <taxon>Glomerellaceae</taxon>
        <taxon>Colletotrichum</taxon>
        <taxon>Colletotrichum orchidearum species complex</taxon>
    </lineage>
</organism>
<dbReference type="InterPro" id="IPR056884">
    <property type="entry name" value="NPHP3-like_N"/>
</dbReference>
<evidence type="ECO:0000313" key="4">
    <source>
        <dbReference type="EMBL" id="KAF6814856.1"/>
    </source>
</evidence>
<feature type="domain" description="Nephrocystin 3-like N-terminal" evidence="3">
    <location>
        <begin position="290"/>
        <end position="454"/>
    </location>
</feature>
<protein>
    <submittedName>
        <fullName evidence="4">P-loop containing nucleoside triphosphate hydrolase</fullName>
    </submittedName>
</protein>
<proteinExistence type="predicted"/>
<reference evidence="4 5" key="1">
    <citation type="journal article" date="2020" name="Phytopathology">
        <title>Genome Sequence Resources of Colletotrichum truncatum, C. plurivorum, C. musicola, and C. sojae: Four Species Pathogenic to Soybean (Glycine max).</title>
        <authorList>
            <person name="Rogerio F."/>
            <person name="Boufleur T.R."/>
            <person name="Ciampi-Guillardi M."/>
            <person name="Sukno S.A."/>
            <person name="Thon M.R."/>
            <person name="Massola Junior N.S."/>
            <person name="Baroncelli R."/>
        </authorList>
    </citation>
    <scope>NUCLEOTIDE SEQUENCE [LARGE SCALE GENOMIC DNA]</scope>
    <source>
        <strain evidence="4 5">LFN0009</strain>
    </source>
</reference>
<keyword evidence="2" id="KW-0175">Coiled coil</keyword>
<dbReference type="PANTHER" id="PTHR10039">
    <property type="entry name" value="AMELOGENIN"/>
    <property type="match status" value="1"/>
</dbReference>
<keyword evidence="4" id="KW-0378">Hydrolase</keyword>
<dbReference type="EMBL" id="WIGN01000040">
    <property type="protein sequence ID" value="KAF6814856.1"/>
    <property type="molecule type" value="Genomic_DNA"/>
</dbReference>
<dbReference type="InterPro" id="IPR027417">
    <property type="entry name" value="P-loop_NTPase"/>
</dbReference>
<gene>
    <name evidence="4" type="ORF">CSOJ01_03867</name>
</gene>
<dbReference type="Gene3D" id="3.40.50.300">
    <property type="entry name" value="P-loop containing nucleotide triphosphate hydrolases"/>
    <property type="match status" value="1"/>
</dbReference>
<accession>A0A8H6JLM1</accession>
<keyword evidence="1" id="KW-0677">Repeat</keyword>
<feature type="coiled-coil region" evidence="2">
    <location>
        <begin position="108"/>
        <end position="135"/>
    </location>
</feature>
<evidence type="ECO:0000256" key="2">
    <source>
        <dbReference type="SAM" id="Coils"/>
    </source>
</evidence>
<sequence>MAEAVTGFALAGNVLQFIEFGGKWAYKSIQIHRSTADAPDDVRDLRNAAKRIQAASEQLKVPEQDRVALSAGHQQISAKILASLEKISGSGLGSRIRGAAAAKQALKLLWKQEELEDLESKIHRLGQELNLALLQLLRDLAMSTVEQQTVVLEEMRFLQASSGRTEKRLHDARNENNITGGLGDRVLEFIVGQLHADPEYRSTRVNSLRGDIIHGIRRPQRDQDGESTMHDAPAPIHISRKKEIDLQKRFLAKLQYRGMDSRQTRITEAQEKTFRWTFEAPPAGKRTWANFKEWLESDSSLYWITGKAGSGKSTLMKFICHVSDTYERREMVWGSAFDNPFLLLLASGTAMEASRRGLYVSLLHEILQVVPDIIPQIAPREWEQVYLFDEDITEIPEDDLQSMMLRAIEQAQETHSICLFVDGLDEFSGPQSELVDLVREISSFPDVKTCVSSRPWIVFQDAFEAEPSLKLEHFTYKDMKVYVTDSFKREAGFSRLLQREPEYGSRLVDTIIAKSNGVFLWVNLVVRDLLSVMQNDDRISDFETRLDLLPADLEDLFDTILNSWNPEYFEHAAQYFALIGAYRNTLTTEEGDVPLPALLFSYADEADAKASARKAIELKVGALTREETEIRLEAVRRRVNTFVCCLQNGFRVRQGECTTQGLGEAAGHRDRWTARNINVAHSFTSGNTQHQPPMPKEAKLDSCRCKIMVATFARCELSPATKVGGHRYGTNKNPDGIRGCLF</sequence>
<keyword evidence="5" id="KW-1185">Reference proteome</keyword>
<evidence type="ECO:0000259" key="3">
    <source>
        <dbReference type="Pfam" id="PF24883"/>
    </source>
</evidence>
<dbReference type="Pfam" id="PF24883">
    <property type="entry name" value="NPHP3_N"/>
    <property type="match status" value="1"/>
</dbReference>
<name>A0A8H6JLM1_9PEZI</name>
<dbReference type="PANTHER" id="PTHR10039:SF5">
    <property type="entry name" value="NACHT DOMAIN-CONTAINING PROTEIN"/>
    <property type="match status" value="1"/>
</dbReference>
<evidence type="ECO:0000313" key="5">
    <source>
        <dbReference type="Proteomes" id="UP000652219"/>
    </source>
</evidence>